<protein>
    <submittedName>
        <fullName evidence="7">Formate-dependent nitrite reductase complex subunit NrfG</fullName>
    </submittedName>
</protein>
<evidence type="ECO:0000256" key="2">
    <source>
        <dbReference type="ARBA" id="ARBA00022748"/>
    </source>
</evidence>
<dbReference type="NCBIfam" id="NF007692">
    <property type="entry name" value="PRK10370.1"/>
    <property type="match status" value="1"/>
</dbReference>
<dbReference type="AlphaFoldDB" id="A0A379THZ1"/>
<accession>A0A379THZ1</accession>
<dbReference type="EMBL" id="UGXG01000002">
    <property type="protein sequence ID" value="SUG50124.1"/>
    <property type="molecule type" value="Genomic_DNA"/>
</dbReference>
<dbReference type="Proteomes" id="UP000254741">
    <property type="component" value="Unassembled WGS sequence"/>
</dbReference>
<keyword evidence="5" id="KW-0812">Transmembrane</keyword>
<evidence type="ECO:0000256" key="4">
    <source>
        <dbReference type="PROSITE-ProRule" id="PRU00339"/>
    </source>
</evidence>
<dbReference type="PANTHER" id="PTHR47870:SF1">
    <property type="entry name" value="CYTOCHROME C-TYPE BIOGENESIS PROTEIN CCMH"/>
    <property type="match status" value="1"/>
</dbReference>
<evidence type="ECO:0000313" key="8">
    <source>
        <dbReference type="Proteomes" id="UP000254741"/>
    </source>
</evidence>
<dbReference type="GO" id="GO:0005886">
    <property type="term" value="C:plasma membrane"/>
    <property type="evidence" value="ECO:0007669"/>
    <property type="project" value="TreeGrafter"/>
</dbReference>
<proteinExistence type="predicted"/>
<dbReference type="PROSITE" id="PS50005">
    <property type="entry name" value="TPR"/>
    <property type="match status" value="1"/>
</dbReference>
<gene>
    <name evidence="7" type="primary">nrfG</name>
    <name evidence="7" type="ORF">NCTC8297_05489</name>
</gene>
<dbReference type="InterPro" id="IPR056413">
    <property type="entry name" value="TPR_CcmH_CycH"/>
</dbReference>
<evidence type="ECO:0000256" key="3">
    <source>
        <dbReference type="ARBA" id="ARBA00022803"/>
    </source>
</evidence>
<evidence type="ECO:0000256" key="1">
    <source>
        <dbReference type="ARBA" id="ARBA00022737"/>
    </source>
</evidence>
<organism evidence="7 8">
    <name type="scientific">Salmonella enterica subsp. arizonae</name>
    <dbReference type="NCBI Taxonomy" id="59203"/>
    <lineage>
        <taxon>Bacteria</taxon>
        <taxon>Pseudomonadati</taxon>
        <taxon>Pseudomonadota</taxon>
        <taxon>Gammaproteobacteria</taxon>
        <taxon>Enterobacterales</taxon>
        <taxon>Enterobacteriaceae</taxon>
        <taxon>Salmonella</taxon>
    </lineage>
</organism>
<dbReference type="Pfam" id="PF23914">
    <property type="entry name" value="TPR_CcmH_CycH"/>
    <property type="match status" value="1"/>
</dbReference>
<dbReference type="SMART" id="SM00028">
    <property type="entry name" value="TPR"/>
    <property type="match status" value="1"/>
</dbReference>
<name>A0A379THZ1_SALER</name>
<keyword evidence="2" id="KW-0201">Cytochrome c-type biogenesis</keyword>
<evidence type="ECO:0000256" key="5">
    <source>
        <dbReference type="SAM" id="Phobius"/>
    </source>
</evidence>
<keyword evidence="1" id="KW-0677">Repeat</keyword>
<evidence type="ECO:0000313" key="7">
    <source>
        <dbReference type="EMBL" id="SUG50124.1"/>
    </source>
</evidence>
<dbReference type="Gene3D" id="1.25.40.10">
    <property type="entry name" value="Tetratricopeptide repeat domain"/>
    <property type="match status" value="1"/>
</dbReference>
<dbReference type="SUPFAM" id="SSF48452">
    <property type="entry name" value="TPR-like"/>
    <property type="match status" value="1"/>
</dbReference>
<feature type="repeat" description="TPR" evidence="4">
    <location>
        <begin position="81"/>
        <end position="114"/>
    </location>
</feature>
<dbReference type="InterPro" id="IPR051263">
    <property type="entry name" value="C-type_cytochrome_biogenesis"/>
</dbReference>
<feature type="transmembrane region" description="Helical" evidence="5">
    <location>
        <begin position="20"/>
        <end position="37"/>
    </location>
</feature>
<evidence type="ECO:0000259" key="6">
    <source>
        <dbReference type="Pfam" id="PF23914"/>
    </source>
</evidence>
<dbReference type="InterPro" id="IPR011990">
    <property type="entry name" value="TPR-like_helical_dom_sf"/>
</dbReference>
<dbReference type="InterPro" id="IPR019734">
    <property type="entry name" value="TPR_rpt"/>
</dbReference>
<keyword evidence="3 4" id="KW-0802">TPR repeat</keyword>
<dbReference type="GO" id="GO:0017004">
    <property type="term" value="P:cytochrome complex assembly"/>
    <property type="evidence" value="ECO:0007669"/>
    <property type="project" value="UniProtKB-KW"/>
</dbReference>
<sequence>MSLPANVTTPLRPPPVKRLAAAAVLMVAACVGGYMLTPKWQAVRSEHQRLADPLRDFTNPQTPEAQLSRLQEKIRANPQDSEQWARLGEYYLYRNAYDNALLAYRQALRLRGDNAQLFAALATVLYYQSGQHMTPATREMINKALALDAAEVTAQMLLAADAFMQADYARAVSLWQTLLDANSPRVNRAQLVEAINLAKIVTKSAEIIFSFL</sequence>
<feature type="domain" description="Cytochrome c-type biogenesis protein H TPR" evidence="6">
    <location>
        <begin position="40"/>
        <end position="180"/>
    </location>
</feature>
<keyword evidence="5" id="KW-0472">Membrane</keyword>
<dbReference type="PANTHER" id="PTHR47870">
    <property type="entry name" value="CYTOCHROME C-TYPE BIOGENESIS PROTEIN CCMH"/>
    <property type="match status" value="1"/>
</dbReference>
<reference evidence="7 8" key="1">
    <citation type="submission" date="2018-06" db="EMBL/GenBank/DDBJ databases">
        <authorList>
            <consortium name="Pathogen Informatics"/>
            <person name="Doyle S."/>
        </authorList>
    </citation>
    <scope>NUCLEOTIDE SEQUENCE [LARGE SCALE GENOMIC DNA]</scope>
    <source>
        <strain evidence="7 8">NCTC8297</strain>
    </source>
</reference>
<keyword evidence="5" id="KW-1133">Transmembrane helix</keyword>